<dbReference type="EMBL" id="UINC01018038">
    <property type="protein sequence ID" value="SVA75378.1"/>
    <property type="molecule type" value="Genomic_DNA"/>
</dbReference>
<proteinExistence type="predicted"/>
<accession>A0A381YEA4</accession>
<protein>
    <submittedName>
        <fullName evidence="1">Uncharacterized protein</fullName>
    </submittedName>
</protein>
<evidence type="ECO:0000313" key="1">
    <source>
        <dbReference type="EMBL" id="SVA75378.1"/>
    </source>
</evidence>
<reference evidence="1" key="1">
    <citation type="submission" date="2018-05" db="EMBL/GenBank/DDBJ databases">
        <authorList>
            <person name="Lanie J.A."/>
            <person name="Ng W.-L."/>
            <person name="Kazmierczak K.M."/>
            <person name="Andrzejewski T.M."/>
            <person name="Davidsen T.M."/>
            <person name="Wayne K.J."/>
            <person name="Tettelin H."/>
            <person name="Glass J.I."/>
            <person name="Rusch D."/>
            <person name="Podicherti R."/>
            <person name="Tsui H.-C.T."/>
            <person name="Winkler M.E."/>
        </authorList>
    </citation>
    <scope>NUCLEOTIDE SEQUENCE</scope>
</reference>
<sequence length="77" mass="7858">VAEVGIVVPIPLCVVVNSADAAVTERRSAIAPSGVIVGQQRPGVVIVELIVCCPAPASRVITSALDQREADKPGILC</sequence>
<dbReference type="AlphaFoldDB" id="A0A381YEA4"/>
<feature type="non-terminal residue" evidence="1">
    <location>
        <position position="1"/>
    </location>
</feature>
<name>A0A381YEA4_9ZZZZ</name>
<gene>
    <name evidence="1" type="ORF">METZ01_LOCUS128232</name>
</gene>
<organism evidence="1">
    <name type="scientific">marine metagenome</name>
    <dbReference type="NCBI Taxonomy" id="408172"/>
    <lineage>
        <taxon>unclassified sequences</taxon>
        <taxon>metagenomes</taxon>
        <taxon>ecological metagenomes</taxon>
    </lineage>
</organism>